<feature type="domain" description="PEGA" evidence="3">
    <location>
        <begin position="184"/>
        <end position="237"/>
    </location>
</feature>
<dbReference type="Proteomes" id="UP000249799">
    <property type="component" value="Chromosome"/>
</dbReference>
<dbReference type="KEGG" id="bsed:DN745_00010"/>
<reference evidence="4 5" key="1">
    <citation type="submission" date="2018-06" db="EMBL/GenBank/DDBJ databases">
        <title>Lujinxingia sediminis gen. nov. sp. nov., a new facultative anaerobic member of the class Deltaproteobacteria, and proposal of Lujinxingaceae fam. nov.</title>
        <authorList>
            <person name="Guo L.-Y."/>
            <person name="Li C.-M."/>
            <person name="Wang S."/>
            <person name="Du Z.-J."/>
        </authorList>
    </citation>
    <scope>NUCLEOTIDE SEQUENCE [LARGE SCALE GENOMIC DNA]</scope>
    <source>
        <strain evidence="4 5">FA350</strain>
    </source>
</reference>
<evidence type="ECO:0000256" key="2">
    <source>
        <dbReference type="SAM" id="SignalP"/>
    </source>
</evidence>
<dbReference type="EMBL" id="CP030032">
    <property type="protein sequence ID" value="AWV87801.1"/>
    <property type="molecule type" value="Genomic_DNA"/>
</dbReference>
<evidence type="ECO:0000259" key="3">
    <source>
        <dbReference type="Pfam" id="PF08308"/>
    </source>
</evidence>
<protein>
    <recommendedName>
        <fullName evidence="3">PEGA domain-containing protein</fullName>
    </recommendedName>
</protein>
<evidence type="ECO:0000313" key="4">
    <source>
        <dbReference type="EMBL" id="AWV87801.1"/>
    </source>
</evidence>
<feature type="signal peptide" evidence="2">
    <location>
        <begin position="1"/>
        <end position="30"/>
    </location>
</feature>
<dbReference type="OrthoDB" id="5490308at2"/>
<name>A0A2Z4FFX1_9DELT</name>
<dbReference type="Pfam" id="PF08308">
    <property type="entry name" value="PEGA"/>
    <property type="match status" value="1"/>
</dbReference>
<dbReference type="InterPro" id="IPR013229">
    <property type="entry name" value="PEGA"/>
</dbReference>
<keyword evidence="2" id="KW-0732">Signal</keyword>
<feature type="compositionally biased region" description="Low complexity" evidence="1">
    <location>
        <begin position="360"/>
        <end position="374"/>
    </location>
</feature>
<gene>
    <name evidence="4" type="ORF">DN745_00010</name>
</gene>
<proteinExistence type="predicted"/>
<sequence length="388" mass="40948">MARIIRMNRICTLVFLAVALLVVSPGTTWAQSEAKATTMAGLKFDSHGMKANLDTRLRDGIKEVFGEIPLTLVDFKDVSRAIDPVTQDCFTADCLQKIGPKVGAPLGLSVEIDGENEIYAWTFTTWDLKAGRKIHSTQDTCELCGDRELAQAFSASLKEMLENGPPAGGEEPFELEPGQVLMQVNVLPEQADIYFDGELVGQGYVVLAVDTGEHELQIRMDGYRDIQERILMNEDTTGPVLFRYHLTSTNPAVVEVPPTVGPIDRLGADTRFTLGLVGVGVGVVALGTGIYLTAIDGEVACDAGVPAATCPDVYATAGGGMVMGVLGTALLTGGVTLLSWELLAGSSELEENLDPDAPETDAAPAGPSVSVSPAVGSNGGGLVFRGSF</sequence>
<evidence type="ECO:0000313" key="5">
    <source>
        <dbReference type="Proteomes" id="UP000249799"/>
    </source>
</evidence>
<feature type="chain" id="PRO_5016259577" description="PEGA domain-containing protein" evidence="2">
    <location>
        <begin position="31"/>
        <end position="388"/>
    </location>
</feature>
<evidence type="ECO:0000256" key="1">
    <source>
        <dbReference type="SAM" id="MobiDB-lite"/>
    </source>
</evidence>
<keyword evidence="5" id="KW-1185">Reference proteome</keyword>
<dbReference type="AlphaFoldDB" id="A0A2Z4FFX1"/>
<organism evidence="4 5">
    <name type="scientific">Bradymonas sediminis</name>
    <dbReference type="NCBI Taxonomy" id="1548548"/>
    <lineage>
        <taxon>Bacteria</taxon>
        <taxon>Deltaproteobacteria</taxon>
        <taxon>Bradymonadales</taxon>
        <taxon>Bradymonadaceae</taxon>
        <taxon>Bradymonas</taxon>
    </lineage>
</organism>
<feature type="region of interest" description="Disordered" evidence="1">
    <location>
        <begin position="351"/>
        <end position="374"/>
    </location>
</feature>
<accession>A0A2Z4FFX1</accession>